<protein>
    <recommendedName>
        <fullName evidence="6">PDZ domain-containing protein</fullName>
    </recommendedName>
</protein>
<keyword evidence="2" id="KW-0812">Transmembrane</keyword>
<sequence>MLRAIVVDVLLMLIPAGAPSREAVGQMTGVTLLRGGESALVEIVELPGVPGPTGKEVHQAMTASRGEVAPLCVFSVRWCAGNVFLNFMRSLCASSDVCSSSIAFEQPMPAAPPPPLPPGDTYLPSVRFQLDLGLLPSQAQGRPDVMLRAIVVDVLLMLIPAGAPSREAVGQMTGVTLLRGGESALVEIVELPGVPGPTGKEVHQAMTASRGEVAPLCVFSVRWCAGNVFLNFMRSLCASSDVCSSSIAFEMIGTFLLAVLSGCVLTSLYAWFFLGYSSLRRRGPGRGTWTRMAEPLADLPLSSSPYEHGPAGPAGFSMLAESEEPRTFSFPAGPTGLTLADDPAGGGGIAVEAAEGAALELGVPLLSAVLAVDGLRVSGNSTESLGALASLGPLTLTVLPPPPSDEPALTEVEEEEGEGAKGEEEEEEEEGEGEEEEHPALLLNLIDLAKTHKAKQEAERAAAEEASLVTDPEPPHVAPLSFEATGEFLDKQHAALDLARNVEKSMAEEGEAEEDCEEGKPSEAAASAGDAAGDAIVAGLSSEAAARWL</sequence>
<dbReference type="AlphaFoldDB" id="A0A0D3J8Z9"/>
<feature type="compositionally biased region" description="Acidic residues" evidence="1">
    <location>
        <begin position="508"/>
        <end position="517"/>
    </location>
</feature>
<feature type="region of interest" description="Disordered" evidence="1">
    <location>
        <begin position="503"/>
        <end position="531"/>
    </location>
</feature>
<dbReference type="KEGG" id="ehx:EMIHUDRAFT_102004"/>
<feature type="region of interest" description="Disordered" evidence="1">
    <location>
        <begin position="453"/>
        <end position="479"/>
    </location>
</feature>
<evidence type="ECO:0000313" key="4">
    <source>
        <dbReference type="EnsemblProtists" id="EOD19984"/>
    </source>
</evidence>
<evidence type="ECO:0000313" key="5">
    <source>
        <dbReference type="Proteomes" id="UP000013827"/>
    </source>
</evidence>
<accession>A0A0D3J8Z9</accession>
<proteinExistence type="predicted"/>
<feature type="region of interest" description="Disordered" evidence="1">
    <location>
        <begin position="399"/>
        <end position="438"/>
    </location>
</feature>
<feature type="compositionally biased region" description="Basic and acidic residues" evidence="1">
    <location>
        <begin position="454"/>
        <end position="463"/>
    </location>
</feature>
<keyword evidence="2" id="KW-0472">Membrane</keyword>
<keyword evidence="2" id="KW-1133">Transmembrane helix</keyword>
<dbReference type="GeneID" id="17265482"/>
<evidence type="ECO:0000256" key="2">
    <source>
        <dbReference type="SAM" id="Phobius"/>
    </source>
</evidence>
<organism evidence="4 5">
    <name type="scientific">Emiliania huxleyi (strain CCMP1516)</name>
    <dbReference type="NCBI Taxonomy" id="280463"/>
    <lineage>
        <taxon>Eukaryota</taxon>
        <taxon>Haptista</taxon>
        <taxon>Haptophyta</taxon>
        <taxon>Prymnesiophyceae</taxon>
        <taxon>Isochrysidales</taxon>
        <taxon>Noelaerhabdaceae</taxon>
        <taxon>Emiliania</taxon>
    </lineage>
</organism>
<keyword evidence="3" id="KW-0732">Signal</keyword>
<evidence type="ECO:0000256" key="3">
    <source>
        <dbReference type="SAM" id="SignalP"/>
    </source>
</evidence>
<feature type="compositionally biased region" description="Acidic residues" evidence="1">
    <location>
        <begin position="411"/>
        <end position="437"/>
    </location>
</feature>
<keyword evidence="5" id="KW-1185">Reference proteome</keyword>
<feature type="chain" id="PRO_5044203248" description="PDZ domain-containing protein" evidence="3">
    <location>
        <begin position="21"/>
        <end position="549"/>
    </location>
</feature>
<name>A0A0D3J8Z9_EMIH1</name>
<evidence type="ECO:0008006" key="6">
    <source>
        <dbReference type="Google" id="ProtNLM"/>
    </source>
</evidence>
<dbReference type="EnsemblProtists" id="EOD19984">
    <property type="protein sequence ID" value="EOD19984"/>
    <property type="gene ID" value="EMIHUDRAFT_102004"/>
</dbReference>
<dbReference type="HOGENOM" id="CLU_496485_0_0_1"/>
<dbReference type="Proteomes" id="UP000013827">
    <property type="component" value="Unassembled WGS sequence"/>
</dbReference>
<reference evidence="5" key="1">
    <citation type="journal article" date="2013" name="Nature">
        <title>Pan genome of the phytoplankton Emiliania underpins its global distribution.</title>
        <authorList>
            <person name="Read B.A."/>
            <person name="Kegel J."/>
            <person name="Klute M.J."/>
            <person name="Kuo A."/>
            <person name="Lefebvre S.C."/>
            <person name="Maumus F."/>
            <person name="Mayer C."/>
            <person name="Miller J."/>
            <person name="Monier A."/>
            <person name="Salamov A."/>
            <person name="Young J."/>
            <person name="Aguilar M."/>
            <person name="Claverie J.M."/>
            <person name="Frickenhaus S."/>
            <person name="Gonzalez K."/>
            <person name="Herman E.K."/>
            <person name="Lin Y.C."/>
            <person name="Napier J."/>
            <person name="Ogata H."/>
            <person name="Sarno A.F."/>
            <person name="Shmutz J."/>
            <person name="Schroeder D."/>
            <person name="de Vargas C."/>
            <person name="Verret F."/>
            <person name="von Dassow P."/>
            <person name="Valentin K."/>
            <person name="Van de Peer Y."/>
            <person name="Wheeler G."/>
            <person name="Dacks J.B."/>
            <person name="Delwiche C.F."/>
            <person name="Dyhrman S.T."/>
            <person name="Glockner G."/>
            <person name="John U."/>
            <person name="Richards T."/>
            <person name="Worden A.Z."/>
            <person name="Zhang X."/>
            <person name="Grigoriev I.V."/>
            <person name="Allen A.E."/>
            <person name="Bidle K."/>
            <person name="Borodovsky M."/>
            <person name="Bowler C."/>
            <person name="Brownlee C."/>
            <person name="Cock J.M."/>
            <person name="Elias M."/>
            <person name="Gladyshev V.N."/>
            <person name="Groth M."/>
            <person name="Guda C."/>
            <person name="Hadaegh A."/>
            <person name="Iglesias-Rodriguez M.D."/>
            <person name="Jenkins J."/>
            <person name="Jones B.M."/>
            <person name="Lawson T."/>
            <person name="Leese F."/>
            <person name="Lindquist E."/>
            <person name="Lobanov A."/>
            <person name="Lomsadze A."/>
            <person name="Malik S.B."/>
            <person name="Marsh M.E."/>
            <person name="Mackinder L."/>
            <person name="Mock T."/>
            <person name="Mueller-Roeber B."/>
            <person name="Pagarete A."/>
            <person name="Parker M."/>
            <person name="Probert I."/>
            <person name="Quesneville H."/>
            <person name="Raines C."/>
            <person name="Rensing S.A."/>
            <person name="Riano-Pachon D.M."/>
            <person name="Richier S."/>
            <person name="Rokitta S."/>
            <person name="Shiraiwa Y."/>
            <person name="Soanes D.M."/>
            <person name="van der Giezen M."/>
            <person name="Wahlund T.M."/>
            <person name="Williams B."/>
            <person name="Wilson W."/>
            <person name="Wolfe G."/>
            <person name="Wurch L.L."/>
        </authorList>
    </citation>
    <scope>NUCLEOTIDE SEQUENCE</scope>
</reference>
<feature type="signal peptide" evidence="3">
    <location>
        <begin position="1"/>
        <end position="20"/>
    </location>
</feature>
<dbReference type="RefSeq" id="XP_005772413.1">
    <property type="nucleotide sequence ID" value="XM_005772356.1"/>
</dbReference>
<evidence type="ECO:0000256" key="1">
    <source>
        <dbReference type="SAM" id="MobiDB-lite"/>
    </source>
</evidence>
<dbReference type="PaxDb" id="2903-EOD19984"/>
<feature type="transmembrane region" description="Helical" evidence="2">
    <location>
        <begin position="251"/>
        <end position="274"/>
    </location>
</feature>
<reference evidence="4" key="2">
    <citation type="submission" date="2024-10" db="UniProtKB">
        <authorList>
            <consortium name="EnsemblProtists"/>
        </authorList>
    </citation>
    <scope>IDENTIFICATION</scope>
</reference>